<sequence length="227" mass="23993">MTVLGVDGWTGGWVGVELDDRGVVATHVAAEIDQLVAGCPDVTVVGIDMPIGLADQGVRACDLAGRLLLGSRRATLFPVPTRDALVCEDYQQALIISREQGSGGFSRQAWSLRGKILQIDRWYPAATRAGLAVHEVHPELSFAAIAGSVLPESKKTWAGLRRRLALLAEQSIVVPDAPGPAATVPSDDVLDAAVVAWTARRIAAGTAESIPDVPQRFSDGIGCAIRR</sequence>
<accession>A0AAU8DQU2</accession>
<proteinExistence type="predicted"/>
<reference evidence="1" key="1">
    <citation type="submission" date="2024-05" db="EMBL/GenBank/DDBJ databases">
        <authorList>
            <person name="Cai S.Y."/>
            <person name="Jin L.M."/>
            <person name="Li H.R."/>
        </authorList>
    </citation>
    <scope>NUCLEOTIDE SEQUENCE</scope>
    <source>
        <strain evidence="1">A5-74</strain>
    </source>
</reference>
<dbReference type="InterPro" id="IPR007362">
    <property type="entry name" value="DUF429"/>
</dbReference>
<evidence type="ECO:0000313" key="1">
    <source>
        <dbReference type="EMBL" id="XCG64017.1"/>
    </source>
</evidence>
<gene>
    <name evidence="1" type="ORF">ABLG96_01325</name>
</gene>
<organism evidence="1">
    <name type="scientific">Nakamurella sp. A5-74</name>
    <dbReference type="NCBI Taxonomy" id="3158264"/>
    <lineage>
        <taxon>Bacteria</taxon>
        <taxon>Bacillati</taxon>
        <taxon>Actinomycetota</taxon>
        <taxon>Actinomycetes</taxon>
        <taxon>Nakamurellales</taxon>
        <taxon>Nakamurellaceae</taxon>
        <taxon>Nakamurella</taxon>
    </lineage>
</organism>
<dbReference type="EMBL" id="CP159218">
    <property type="protein sequence ID" value="XCG64017.1"/>
    <property type="molecule type" value="Genomic_DNA"/>
</dbReference>
<dbReference type="Pfam" id="PF04250">
    <property type="entry name" value="DUF429"/>
    <property type="match status" value="1"/>
</dbReference>
<dbReference type="AlphaFoldDB" id="A0AAU8DQU2"/>
<dbReference type="RefSeq" id="WP_353649631.1">
    <property type="nucleotide sequence ID" value="NZ_CP159218.1"/>
</dbReference>
<name>A0AAU8DQU2_9ACTN</name>
<protein>
    <submittedName>
        <fullName evidence="1">DUF429 domain-containing protein</fullName>
    </submittedName>
</protein>